<proteinExistence type="predicted"/>
<protein>
    <submittedName>
        <fullName evidence="1">Uncharacterized protein</fullName>
    </submittedName>
</protein>
<sequence>MPIHVFCPLISIFLIFMIVTFLCDHFYLRLYKNQSVTSVVYTRPALMTSDLTPQLFLERIGTISANLLARSFNGLKLAPASRLLLSRIGQTGSISALVLPSGSIAAKHRKDFTAERS</sequence>
<reference evidence="1 2" key="1">
    <citation type="journal article" date="2018" name="Biotechnol. Adv.">
        <title>Improved genomic resources and new bioinformatic workflow for the carcinogenic parasite Clonorchis sinensis: Biotechnological implications.</title>
        <authorList>
            <person name="Wang D."/>
            <person name="Korhonen P.K."/>
            <person name="Gasser R.B."/>
            <person name="Young N.D."/>
        </authorList>
    </citation>
    <scope>NUCLEOTIDE SEQUENCE [LARGE SCALE GENOMIC DNA]</scope>
    <source>
        <strain evidence="1">Cs-k2</strain>
    </source>
</reference>
<evidence type="ECO:0000313" key="1">
    <source>
        <dbReference type="EMBL" id="KAG5450679.1"/>
    </source>
</evidence>
<dbReference type="InParanoid" id="A0A3R7H5J7"/>
<dbReference type="Proteomes" id="UP000286415">
    <property type="component" value="Unassembled WGS sequence"/>
</dbReference>
<organism evidence="1 2">
    <name type="scientific">Clonorchis sinensis</name>
    <name type="common">Chinese liver fluke</name>
    <dbReference type="NCBI Taxonomy" id="79923"/>
    <lineage>
        <taxon>Eukaryota</taxon>
        <taxon>Metazoa</taxon>
        <taxon>Spiralia</taxon>
        <taxon>Lophotrochozoa</taxon>
        <taxon>Platyhelminthes</taxon>
        <taxon>Trematoda</taxon>
        <taxon>Digenea</taxon>
        <taxon>Opisthorchiida</taxon>
        <taxon>Opisthorchiata</taxon>
        <taxon>Opisthorchiidae</taxon>
        <taxon>Clonorchis</taxon>
    </lineage>
</organism>
<keyword evidence="2" id="KW-1185">Reference proteome</keyword>
<name>A0A3R7H5J7_CLOSI</name>
<evidence type="ECO:0000313" key="2">
    <source>
        <dbReference type="Proteomes" id="UP000286415"/>
    </source>
</evidence>
<reference evidence="1 2" key="2">
    <citation type="journal article" date="2021" name="Genomics">
        <title>High-quality reference genome for Clonorchis sinensis.</title>
        <authorList>
            <person name="Young N.D."/>
            <person name="Stroehlein A.J."/>
            <person name="Kinkar L."/>
            <person name="Wang T."/>
            <person name="Sohn W.M."/>
            <person name="Chang B.C.H."/>
            <person name="Kaur P."/>
            <person name="Weisz D."/>
            <person name="Dudchenko O."/>
            <person name="Aiden E.L."/>
            <person name="Korhonen P.K."/>
            <person name="Gasser R.B."/>
        </authorList>
    </citation>
    <scope>NUCLEOTIDE SEQUENCE [LARGE SCALE GENOMIC DNA]</scope>
    <source>
        <strain evidence="1">Cs-k2</strain>
    </source>
</reference>
<gene>
    <name evidence="1" type="ORF">CSKR_108766</name>
</gene>
<accession>A0A3R7H5J7</accession>
<dbReference type="EMBL" id="NIRI02000042">
    <property type="protein sequence ID" value="KAG5450679.1"/>
    <property type="molecule type" value="Genomic_DNA"/>
</dbReference>
<dbReference type="AlphaFoldDB" id="A0A3R7H5J7"/>
<comment type="caution">
    <text evidence="1">The sequence shown here is derived from an EMBL/GenBank/DDBJ whole genome shotgun (WGS) entry which is preliminary data.</text>
</comment>